<evidence type="ECO:0000256" key="2">
    <source>
        <dbReference type="ARBA" id="ARBA00005992"/>
    </source>
</evidence>
<feature type="domain" description="L,D-TPase catalytic" evidence="9">
    <location>
        <begin position="274"/>
        <end position="457"/>
    </location>
</feature>
<dbReference type="Pfam" id="PF20142">
    <property type="entry name" value="Scaffold"/>
    <property type="match status" value="1"/>
</dbReference>
<dbReference type="Gene3D" id="1.10.101.10">
    <property type="entry name" value="PGBD-like superfamily/PGBD"/>
    <property type="match status" value="1"/>
</dbReference>
<comment type="pathway">
    <text evidence="1 7">Cell wall biogenesis; peptidoglycan biosynthesis.</text>
</comment>
<dbReference type="InterPro" id="IPR052905">
    <property type="entry name" value="LD-transpeptidase_YkuD-like"/>
</dbReference>
<keyword evidence="4 7" id="KW-0133">Cell shape</keyword>
<name>A0ABZ2C6L5_9PROT</name>
<keyword evidence="3" id="KW-0808">Transferase</keyword>
<evidence type="ECO:0000259" key="9">
    <source>
        <dbReference type="PROSITE" id="PS52029"/>
    </source>
</evidence>
<dbReference type="InterPro" id="IPR045380">
    <property type="entry name" value="LD_TPept_scaffold_dom"/>
</dbReference>
<feature type="active site" description="Proton donor/acceptor" evidence="7">
    <location>
        <position position="412"/>
    </location>
</feature>
<dbReference type="SUPFAM" id="SSF47090">
    <property type="entry name" value="PGBD-like"/>
    <property type="match status" value="1"/>
</dbReference>
<proteinExistence type="inferred from homology"/>
<sequence>MNLKKFKLTALLLMVSSNLSGASDSKDLFYKDRAGQMAWIENGKWNECAQTLMEKLAHVEEEGLDPQDYAPQLAALKKISISDPSQQMKADEILTSLTLLYISDMKGERLNPKNVDKTLYIKPIEVSEAQLLKAFFSNPKSCAWISTLGPARKEYQNLKELLAYYKRIQEQGGWPTLPKGVKLEKGKSNEAVQILRHQLVAQGALDSAHQSGDQFDDTVESALKTFQETHGIDPKGKIGNETLEALNTPVEKRIEQIIVSLERQRWLPDTLGARHIFVNIAGFELEAVDNNKILFTMPVIAGRAYRKTPSFYAQLNEVIFNPSWHVPYNIAVQDKLPKLQKNPNAFSGKGYNFYDSAGNAVSASSINWSSYSSGNFPYQIVQSPGSANALGKIRFTIDYASANLPNLDVYLHGTPEQNLFSKSERDFSSGCIRVENPAKLASFVLNDPQAWTPEKIKQESSGSDTKHIKLKSPLPVYITYFTVWKDEQGRAHFVKDLYGQDKEMWNALQQRRKPILPSI</sequence>
<dbReference type="InterPro" id="IPR036365">
    <property type="entry name" value="PGBD-like_sf"/>
</dbReference>
<dbReference type="PANTHER" id="PTHR41533">
    <property type="entry name" value="L,D-TRANSPEPTIDASE HI_1667-RELATED"/>
    <property type="match status" value="1"/>
</dbReference>
<gene>
    <name evidence="10" type="ORF">Bealeia1_01938</name>
</gene>
<evidence type="ECO:0000313" key="11">
    <source>
        <dbReference type="Proteomes" id="UP001330434"/>
    </source>
</evidence>
<dbReference type="Gene3D" id="2.40.440.10">
    <property type="entry name" value="L,D-transpeptidase catalytic domain-like"/>
    <property type="match status" value="1"/>
</dbReference>
<dbReference type="CDD" id="cd16913">
    <property type="entry name" value="YkuD_like"/>
    <property type="match status" value="1"/>
</dbReference>
<keyword evidence="11" id="KW-1185">Reference proteome</keyword>
<dbReference type="Pfam" id="PF03734">
    <property type="entry name" value="YkuD"/>
    <property type="match status" value="1"/>
</dbReference>
<organism evidence="10 11">
    <name type="scientific">Candidatus Bealeia paramacronuclearis</name>
    <dbReference type="NCBI Taxonomy" id="1921001"/>
    <lineage>
        <taxon>Bacteria</taxon>
        <taxon>Pseudomonadati</taxon>
        <taxon>Pseudomonadota</taxon>
        <taxon>Alphaproteobacteria</taxon>
        <taxon>Holosporales</taxon>
        <taxon>Holosporaceae</taxon>
        <taxon>Candidatus Bealeia</taxon>
    </lineage>
</organism>
<feature type="chain" id="PRO_5046960554" evidence="8">
    <location>
        <begin position="23"/>
        <end position="519"/>
    </location>
</feature>
<dbReference type="SUPFAM" id="SSF141523">
    <property type="entry name" value="L,D-transpeptidase catalytic domain-like"/>
    <property type="match status" value="1"/>
</dbReference>
<evidence type="ECO:0000256" key="1">
    <source>
        <dbReference type="ARBA" id="ARBA00004752"/>
    </source>
</evidence>
<dbReference type="InterPro" id="IPR038063">
    <property type="entry name" value="Transpep_catalytic_dom"/>
</dbReference>
<keyword evidence="5 7" id="KW-0573">Peptidoglycan synthesis</keyword>
<dbReference type="Proteomes" id="UP001330434">
    <property type="component" value="Chromosome"/>
</dbReference>
<comment type="similarity">
    <text evidence="2">Belongs to the YkuD family.</text>
</comment>
<feature type="signal peptide" evidence="8">
    <location>
        <begin position="1"/>
        <end position="22"/>
    </location>
</feature>
<dbReference type="RefSeq" id="WP_331256405.1">
    <property type="nucleotide sequence ID" value="NZ_CP133270.1"/>
</dbReference>
<feature type="active site" description="Nucleophile" evidence="7">
    <location>
        <position position="431"/>
    </location>
</feature>
<dbReference type="InterPro" id="IPR036366">
    <property type="entry name" value="PGBDSf"/>
</dbReference>
<evidence type="ECO:0000256" key="8">
    <source>
        <dbReference type="SAM" id="SignalP"/>
    </source>
</evidence>
<dbReference type="PANTHER" id="PTHR41533:SF2">
    <property type="entry name" value="BLR7131 PROTEIN"/>
    <property type="match status" value="1"/>
</dbReference>
<evidence type="ECO:0000313" key="10">
    <source>
        <dbReference type="EMBL" id="WVX67721.1"/>
    </source>
</evidence>
<dbReference type="EMBL" id="CP133270">
    <property type="protein sequence ID" value="WVX67721.1"/>
    <property type="molecule type" value="Genomic_DNA"/>
</dbReference>
<reference evidence="10 11" key="1">
    <citation type="journal article" date="2024" name="Environ. Microbiol.">
        <title>Novel evolutionary insights on the interactions of the Holosporales (Alphaproteobacteria) with eukaryotic hosts from comparative genomics.</title>
        <authorList>
            <person name="Giovannini M."/>
            <person name="Petroni G."/>
            <person name="Castelli M."/>
        </authorList>
    </citation>
    <scope>NUCLEOTIDE SEQUENCE [LARGE SCALE GENOMIC DNA]</scope>
    <source>
        <strain evidence="10 11">US_Bl 15I1</strain>
    </source>
</reference>
<evidence type="ECO:0000256" key="3">
    <source>
        <dbReference type="ARBA" id="ARBA00022679"/>
    </source>
</evidence>
<evidence type="ECO:0000256" key="6">
    <source>
        <dbReference type="ARBA" id="ARBA00023316"/>
    </source>
</evidence>
<evidence type="ECO:0000256" key="7">
    <source>
        <dbReference type="PROSITE-ProRule" id="PRU01373"/>
    </source>
</evidence>
<protein>
    <submittedName>
        <fullName evidence="10">L,D-transpeptidase family protein</fullName>
    </submittedName>
</protein>
<dbReference type="PROSITE" id="PS52029">
    <property type="entry name" value="LD_TPASE"/>
    <property type="match status" value="1"/>
</dbReference>
<dbReference type="InterPro" id="IPR005490">
    <property type="entry name" value="LD_TPept_cat_dom"/>
</dbReference>
<dbReference type="Pfam" id="PF01471">
    <property type="entry name" value="PG_binding_1"/>
    <property type="match status" value="1"/>
</dbReference>
<accession>A0ABZ2C6L5</accession>
<dbReference type="InterPro" id="IPR002477">
    <property type="entry name" value="Peptidoglycan-bd-like"/>
</dbReference>
<evidence type="ECO:0000256" key="5">
    <source>
        <dbReference type="ARBA" id="ARBA00022984"/>
    </source>
</evidence>
<keyword evidence="8" id="KW-0732">Signal</keyword>
<evidence type="ECO:0000256" key="4">
    <source>
        <dbReference type="ARBA" id="ARBA00022960"/>
    </source>
</evidence>
<keyword evidence="6 7" id="KW-0961">Cell wall biogenesis/degradation</keyword>